<evidence type="ECO:0000256" key="1">
    <source>
        <dbReference type="SAM" id="SignalP"/>
    </source>
</evidence>
<feature type="signal peptide" evidence="1">
    <location>
        <begin position="1"/>
        <end position="20"/>
    </location>
</feature>
<gene>
    <name evidence="2" type="ORF">ACFO3S_01590</name>
</gene>
<proteinExistence type="predicted"/>
<dbReference type="RefSeq" id="WP_378091530.1">
    <property type="nucleotide sequence ID" value="NZ_JBHSEP010000001.1"/>
</dbReference>
<name>A0ABV9F599_9BACL</name>
<accession>A0ABV9F599</accession>
<dbReference type="Pfam" id="PF11518">
    <property type="entry name" value="DUF3221"/>
    <property type="match status" value="1"/>
</dbReference>
<comment type="caution">
    <text evidence="2">The sequence shown here is derived from an EMBL/GenBank/DDBJ whole genome shotgun (WGS) entry which is preliminary data.</text>
</comment>
<reference evidence="3" key="1">
    <citation type="journal article" date="2019" name="Int. J. Syst. Evol. Microbiol.">
        <title>The Global Catalogue of Microorganisms (GCM) 10K type strain sequencing project: providing services to taxonomists for standard genome sequencing and annotation.</title>
        <authorList>
            <consortium name="The Broad Institute Genomics Platform"/>
            <consortium name="The Broad Institute Genome Sequencing Center for Infectious Disease"/>
            <person name="Wu L."/>
            <person name="Ma J."/>
        </authorList>
    </citation>
    <scope>NUCLEOTIDE SEQUENCE [LARGE SCALE GENOMIC DNA]</scope>
    <source>
        <strain evidence="3">CCUG 49571</strain>
    </source>
</reference>
<dbReference type="PROSITE" id="PS51257">
    <property type="entry name" value="PROKAR_LIPOPROTEIN"/>
    <property type="match status" value="1"/>
</dbReference>
<sequence>MRRSLIAWTALLLALVSLLAACGERRADADPDPGGSGQPSDDPAMAITGYIVETKGTGILVTGSVRKDFSANGGASHYFDAVWFSDAGSGLEIGQKVRVWSTGEIAESYPGQGKAKRVEVLEPAKPDGAGMTEAEAIRRALEAAEVDEVMAPSVQAAEYDAANGVWRVEIAWNGKADTVVVEVPDRET</sequence>
<protein>
    <submittedName>
        <fullName evidence="2">YobA family protein</fullName>
    </submittedName>
</protein>
<dbReference type="InterPro" id="IPR021598">
    <property type="entry name" value="DUF3221"/>
</dbReference>
<dbReference type="EMBL" id="JBHSEP010000001">
    <property type="protein sequence ID" value="MFC4596916.1"/>
    <property type="molecule type" value="Genomic_DNA"/>
</dbReference>
<keyword evidence="1" id="KW-0732">Signal</keyword>
<dbReference type="InterPro" id="IPR012340">
    <property type="entry name" value="NA-bd_OB-fold"/>
</dbReference>
<evidence type="ECO:0000313" key="2">
    <source>
        <dbReference type="EMBL" id="MFC4596916.1"/>
    </source>
</evidence>
<keyword evidence="3" id="KW-1185">Reference proteome</keyword>
<dbReference type="Proteomes" id="UP001596028">
    <property type="component" value="Unassembled WGS sequence"/>
</dbReference>
<organism evidence="2 3">
    <name type="scientific">Cohnella hongkongensis</name>
    <dbReference type="NCBI Taxonomy" id="178337"/>
    <lineage>
        <taxon>Bacteria</taxon>
        <taxon>Bacillati</taxon>
        <taxon>Bacillota</taxon>
        <taxon>Bacilli</taxon>
        <taxon>Bacillales</taxon>
        <taxon>Paenibacillaceae</taxon>
        <taxon>Cohnella</taxon>
    </lineage>
</organism>
<feature type="chain" id="PRO_5046634844" evidence="1">
    <location>
        <begin position="21"/>
        <end position="188"/>
    </location>
</feature>
<dbReference type="Gene3D" id="2.40.50.140">
    <property type="entry name" value="Nucleic acid-binding proteins"/>
    <property type="match status" value="1"/>
</dbReference>
<evidence type="ECO:0000313" key="3">
    <source>
        <dbReference type="Proteomes" id="UP001596028"/>
    </source>
</evidence>